<dbReference type="PANTHER" id="PTHR37248">
    <property type="entry name" value="TRANSLATION INITIATION FACTOR"/>
    <property type="match status" value="1"/>
</dbReference>
<protein>
    <recommendedName>
        <fullName evidence="1">Borealin C-terminal domain-containing protein</fullName>
    </recommendedName>
</protein>
<dbReference type="AlphaFoldDB" id="A0A7J6ECC8"/>
<organism evidence="2 3">
    <name type="scientific">Cannabis sativa</name>
    <name type="common">Hemp</name>
    <name type="synonym">Marijuana</name>
    <dbReference type="NCBI Taxonomy" id="3483"/>
    <lineage>
        <taxon>Eukaryota</taxon>
        <taxon>Viridiplantae</taxon>
        <taxon>Streptophyta</taxon>
        <taxon>Embryophyta</taxon>
        <taxon>Tracheophyta</taxon>
        <taxon>Spermatophyta</taxon>
        <taxon>Magnoliopsida</taxon>
        <taxon>eudicotyledons</taxon>
        <taxon>Gunneridae</taxon>
        <taxon>Pentapetalae</taxon>
        <taxon>rosids</taxon>
        <taxon>fabids</taxon>
        <taxon>Rosales</taxon>
        <taxon>Cannabaceae</taxon>
        <taxon>Cannabis</taxon>
    </lineage>
</organism>
<name>A0A7J6ECC8_CANSA</name>
<dbReference type="PANTHER" id="PTHR37248:SF1">
    <property type="entry name" value="TRANSLATION INITIATION FACTOR"/>
    <property type="match status" value="1"/>
</dbReference>
<dbReference type="InterPro" id="IPR046466">
    <property type="entry name" value="Borealin_C"/>
</dbReference>
<gene>
    <name evidence="2" type="ORF">G4B88_015365</name>
</gene>
<sequence length="109" mass="11919">MSSQRLSVGMTPKTLRLPKPGEMLLSVRGSPLGVYKEDNMEAIHAIDVISFHHCKVVKDSSSNKDQATKVVPTLDVLLIHPHDKLKLLLTADPCSCEICRALLTTNPSS</sequence>
<dbReference type="EMBL" id="JAATIQ010000436">
    <property type="protein sequence ID" value="KAF4356085.1"/>
    <property type="molecule type" value="Genomic_DNA"/>
</dbReference>
<keyword evidence="3" id="KW-1185">Reference proteome</keyword>
<accession>A0A7J6ECC8</accession>
<dbReference type="Proteomes" id="UP000583929">
    <property type="component" value="Unassembled WGS sequence"/>
</dbReference>
<proteinExistence type="predicted"/>
<dbReference type="Pfam" id="PF10512">
    <property type="entry name" value="Borealin"/>
    <property type="match status" value="1"/>
</dbReference>
<evidence type="ECO:0000259" key="1">
    <source>
        <dbReference type="Pfam" id="PF10512"/>
    </source>
</evidence>
<comment type="caution">
    <text evidence="2">The sequence shown here is derived from an EMBL/GenBank/DDBJ whole genome shotgun (WGS) entry which is preliminary data.</text>
</comment>
<evidence type="ECO:0000313" key="3">
    <source>
        <dbReference type="Proteomes" id="UP000583929"/>
    </source>
</evidence>
<reference evidence="2 3" key="1">
    <citation type="journal article" date="2020" name="bioRxiv">
        <title>Sequence and annotation of 42 cannabis genomes reveals extensive copy number variation in cannabinoid synthesis and pathogen resistance genes.</title>
        <authorList>
            <person name="Mckernan K.J."/>
            <person name="Helbert Y."/>
            <person name="Kane L.T."/>
            <person name="Ebling H."/>
            <person name="Zhang L."/>
            <person name="Liu B."/>
            <person name="Eaton Z."/>
            <person name="Mclaughlin S."/>
            <person name="Kingan S."/>
            <person name="Baybayan P."/>
            <person name="Concepcion G."/>
            <person name="Jordan M."/>
            <person name="Riva A."/>
            <person name="Barbazuk W."/>
            <person name="Harkins T."/>
        </authorList>
    </citation>
    <scope>NUCLEOTIDE SEQUENCE [LARGE SCALE GENOMIC DNA]</scope>
    <source>
        <strain evidence="3">cv. Jamaican Lion 4</strain>
        <tissue evidence="2">Leaf</tissue>
    </source>
</reference>
<feature type="domain" description="Borealin C-terminal" evidence="1">
    <location>
        <begin position="11"/>
        <end position="39"/>
    </location>
</feature>
<evidence type="ECO:0000313" key="2">
    <source>
        <dbReference type="EMBL" id="KAF4356085.1"/>
    </source>
</evidence>